<dbReference type="EMBL" id="JAWHQM010000001">
    <property type="protein sequence ID" value="KAK5624696.1"/>
    <property type="molecule type" value="Genomic_DNA"/>
</dbReference>
<proteinExistence type="predicted"/>
<feature type="chain" id="PRO_5042853677" evidence="1">
    <location>
        <begin position="19"/>
        <end position="70"/>
    </location>
</feature>
<evidence type="ECO:0000313" key="3">
    <source>
        <dbReference type="Proteomes" id="UP001305414"/>
    </source>
</evidence>
<feature type="signal peptide" evidence="1">
    <location>
        <begin position="1"/>
        <end position="18"/>
    </location>
</feature>
<organism evidence="2 3">
    <name type="scientific">Xylaria bambusicola</name>
    <dbReference type="NCBI Taxonomy" id="326684"/>
    <lineage>
        <taxon>Eukaryota</taxon>
        <taxon>Fungi</taxon>
        <taxon>Dikarya</taxon>
        <taxon>Ascomycota</taxon>
        <taxon>Pezizomycotina</taxon>
        <taxon>Sordariomycetes</taxon>
        <taxon>Xylariomycetidae</taxon>
        <taxon>Xylariales</taxon>
        <taxon>Xylariaceae</taxon>
        <taxon>Xylaria</taxon>
    </lineage>
</organism>
<reference evidence="2 3" key="1">
    <citation type="submission" date="2023-10" db="EMBL/GenBank/DDBJ databases">
        <title>Draft genome sequence of Xylaria bambusicola isolate GMP-LS, the root and basal stem rot pathogen of sugarcane in Indonesia.</title>
        <authorList>
            <person name="Selvaraj P."/>
            <person name="Muralishankar V."/>
            <person name="Muruganantham S."/>
            <person name="Sp S."/>
            <person name="Haryani S."/>
            <person name="Lau K.J.X."/>
            <person name="Naqvi N.I."/>
        </authorList>
    </citation>
    <scope>NUCLEOTIDE SEQUENCE [LARGE SCALE GENOMIC DNA]</scope>
    <source>
        <strain evidence="2">GMP-LS</strain>
    </source>
</reference>
<comment type="caution">
    <text evidence="2">The sequence shown here is derived from an EMBL/GenBank/DDBJ whole genome shotgun (WGS) entry which is preliminary data.</text>
</comment>
<gene>
    <name evidence="2" type="ORF">RRF57_000411</name>
</gene>
<name>A0AAN7Z5J7_9PEZI</name>
<sequence>MATVLLVLAVAPLSPPWCMRSGIKACVTASEPMTFVLKTLLRSDILVSEKGIMWFTPALLIKKSSRPLGG</sequence>
<keyword evidence="1" id="KW-0732">Signal</keyword>
<protein>
    <submittedName>
        <fullName evidence="2">Uncharacterized protein</fullName>
    </submittedName>
</protein>
<evidence type="ECO:0000256" key="1">
    <source>
        <dbReference type="SAM" id="SignalP"/>
    </source>
</evidence>
<keyword evidence="3" id="KW-1185">Reference proteome</keyword>
<evidence type="ECO:0000313" key="2">
    <source>
        <dbReference type="EMBL" id="KAK5624696.1"/>
    </source>
</evidence>
<accession>A0AAN7Z5J7</accession>
<dbReference type="Proteomes" id="UP001305414">
    <property type="component" value="Unassembled WGS sequence"/>
</dbReference>
<dbReference type="AlphaFoldDB" id="A0AAN7Z5J7"/>